<comment type="caution">
    <text evidence="1">The sequence shown here is derived from an EMBL/GenBank/DDBJ whole genome shotgun (WGS) entry which is preliminary data.</text>
</comment>
<proteinExistence type="predicted"/>
<protein>
    <submittedName>
        <fullName evidence="1">Uncharacterized protein</fullName>
    </submittedName>
</protein>
<evidence type="ECO:0000313" key="1">
    <source>
        <dbReference type="EMBL" id="OGE89578.1"/>
    </source>
</evidence>
<evidence type="ECO:0000313" key="2">
    <source>
        <dbReference type="Proteomes" id="UP000178377"/>
    </source>
</evidence>
<reference evidence="1 2" key="1">
    <citation type="journal article" date="2016" name="Nat. Commun.">
        <title>Thousands of microbial genomes shed light on interconnected biogeochemical processes in an aquifer system.</title>
        <authorList>
            <person name="Anantharaman K."/>
            <person name="Brown C.T."/>
            <person name="Hug L.A."/>
            <person name="Sharon I."/>
            <person name="Castelle C.J."/>
            <person name="Probst A.J."/>
            <person name="Thomas B.C."/>
            <person name="Singh A."/>
            <person name="Wilkins M.J."/>
            <person name="Karaoz U."/>
            <person name="Brodie E.L."/>
            <person name="Williams K.H."/>
            <person name="Hubbard S.S."/>
            <person name="Banfield J.F."/>
        </authorList>
    </citation>
    <scope>NUCLEOTIDE SEQUENCE [LARGE SCALE GENOMIC DNA]</scope>
</reference>
<dbReference type="AlphaFoldDB" id="A0A1F5PHZ5"/>
<dbReference type="EMBL" id="MFEO01000019">
    <property type="protein sequence ID" value="OGE89578.1"/>
    <property type="molecule type" value="Genomic_DNA"/>
</dbReference>
<name>A0A1F5PHZ5_9BACT</name>
<sequence>MSEVAAIATKDYRRIYVFFVTAPKWVTLGVAHYHGPHASITLLYPERDQETMLIIAEEMRRQDQQPKLFLRETAKGVDVLVLFRFLNVPVPFLAERFPIIEKSVFWPFVLRAEERYLIATGEATIPLDALPPFVGSFKENGLCKVFLVTEADNERQVLWHTVLTEYQTDWGQIPALVGQP</sequence>
<accession>A0A1F5PHZ5</accession>
<dbReference type="Proteomes" id="UP000178377">
    <property type="component" value="Unassembled WGS sequence"/>
</dbReference>
<organism evidence="1 2">
    <name type="scientific">Candidatus Doudnabacteria bacterium RIFCSPHIGHO2_01_FULL_50_11</name>
    <dbReference type="NCBI Taxonomy" id="1817828"/>
    <lineage>
        <taxon>Bacteria</taxon>
        <taxon>Candidatus Doudnaibacteriota</taxon>
    </lineage>
</organism>
<gene>
    <name evidence="1" type="ORF">A2722_03345</name>
</gene>